<evidence type="ECO:0000256" key="5">
    <source>
        <dbReference type="ARBA" id="ARBA00023136"/>
    </source>
</evidence>
<evidence type="ECO:0000256" key="3">
    <source>
        <dbReference type="ARBA" id="ARBA00022692"/>
    </source>
</evidence>
<feature type="domain" description="RsgI N-terminal anti-sigma" evidence="8">
    <location>
        <begin position="3"/>
        <end position="50"/>
    </location>
</feature>
<reference evidence="9 10" key="1">
    <citation type="submission" date="2023-04" db="EMBL/GenBank/DDBJ databases">
        <title>Fusibacter bizertensis strain WBS, isolated from littoral bottom sediments of the Arctic seas - biochemical and genomic analysis.</title>
        <authorList>
            <person name="Brioukhanov A.L."/>
        </authorList>
    </citation>
    <scope>NUCLEOTIDE SEQUENCE [LARGE SCALE GENOMIC DNA]</scope>
    <source>
        <strain evidence="9 10">WBS</strain>
    </source>
</reference>
<evidence type="ECO:0000313" key="10">
    <source>
        <dbReference type="Proteomes" id="UP001158045"/>
    </source>
</evidence>
<comment type="caution">
    <text evidence="9">The sequence shown here is derived from an EMBL/GenBank/DDBJ whole genome shotgun (WGS) entry which is preliminary data.</text>
</comment>
<evidence type="ECO:0000313" key="9">
    <source>
        <dbReference type="EMBL" id="MDH8678446.1"/>
    </source>
</evidence>
<dbReference type="InterPro" id="IPR024449">
    <property type="entry name" value="Anti-sigma_RsgI_N"/>
</dbReference>
<evidence type="ECO:0000256" key="7">
    <source>
        <dbReference type="SAM" id="Phobius"/>
    </source>
</evidence>
<comment type="subcellular location">
    <subcellularLocation>
        <location evidence="1">Cell membrane</location>
        <topology evidence="1">Single-pass membrane protein</topology>
    </subcellularLocation>
</comment>
<keyword evidence="2" id="KW-1003">Cell membrane</keyword>
<keyword evidence="3 7" id="KW-0812">Transmembrane</keyword>
<feature type="transmembrane region" description="Helical" evidence="7">
    <location>
        <begin position="63"/>
        <end position="82"/>
    </location>
</feature>
<feature type="compositionally biased region" description="Basic and acidic residues" evidence="6">
    <location>
        <begin position="406"/>
        <end position="427"/>
    </location>
</feature>
<feature type="compositionally biased region" description="Low complexity" evidence="6">
    <location>
        <begin position="347"/>
        <end position="363"/>
    </location>
</feature>
<dbReference type="EMBL" id="JARYZI010000005">
    <property type="protein sequence ID" value="MDH8678446.1"/>
    <property type="molecule type" value="Genomic_DNA"/>
</dbReference>
<feature type="region of interest" description="Disordered" evidence="6">
    <location>
        <begin position="324"/>
        <end position="441"/>
    </location>
</feature>
<evidence type="ECO:0000256" key="6">
    <source>
        <dbReference type="SAM" id="MobiDB-lite"/>
    </source>
</evidence>
<dbReference type="RefSeq" id="WP_281094288.1">
    <property type="nucleotide sequence ID" value="NZ_JARYZI010000005.1"/>
</dbReference>
<dbReference type="Pfam" id="PF23750">
    <property type="entry name" value="RsgI_M"/>
    <property type="match status" value="1"/>
</dbReference>
<gene>
    <name evidence="9" type="ORF">QE109_09830</name>
</gene>
<evidence type="ECO:0000256" key="4">
    <source>
        <dbReference type="ARBA" id="ARBA00022989"/>
    </source>
</evidence>
<accession>A0ABT6NDH1</accession>
<dbReference type="Proteomes" id="UP001158045">
    <property type="component" value="Unassembled WGS sequence"/>
</dbReference>
<keyword evidence="5 7" id="KW-0472">Membrane</keyword>
<dbReference type="InterPro" id="IPR055431">
    <property type="entry name" value="RsgI_M"/>
</dbReference>
<keyword evidence="10" id="KW-1185">Reference proteome</keyword>
<sequence>MLLKGIIFSIEENYLIVMSDDGNFNRIQKKVDAQIGQKIFYTNEDFIVTPYKNNLFTLKLRKVAIVAAMFVFAVILAGVFNLKTEVDLPNEISIATIMTIDINPSVKLSLDDNGRVLEVKAINQDAETLDFSGIVGLSAENAVEKIVSLALDAGFINSDDLVEDYVLITTISLMDENDSNLQVDTESNPQLDALKVKIEEKVHESKVLQDVNVAIIKATKVDLRVAEDMKVPVGLYVLQGNHVDQELHLSVKEYFSHPDQVDAFKNKGEIISPNKEAKLKLINKFIEKLKFQSYDVSSLESELNKADVDVDSLLEQIRTIWGQFDNNINGGKPGDTSNESNNDEKNNGSSNSGNGSSGRGNNSTTPQKNDKNLNDNKTNEIETTEADTAEVDTTQKDNSSGSNNYNDKDKGNNKDKDKDKENDDRNPNSENTGGNGNGHGQ</sequence>
<dbReference type="Pfam" id="PF12791">
    <property type="entry name" value="RsgI_N"/>
    <property type="match status" value="1"/>
</dbReference>
<keyword evidence="4 7" id="KW-1133">Transmembrane helix</keyword>
<dbReference type="PROSITE" id="PS51849">
    <property type="entry name" value="RSGI_N"/>
    <property type="match status" value="1"/>
</dbReference>
<organism evidence="9 10">
    <name type="scientific">Fusibacter bizertensis</name>
    <dbReference type="NCBI Taxonomy" id="1488331"/>
    <lineage>
        <taxon>Bacteria</taxon>
        <taxon>Bacillati</taxon>
        <taxon>Bacillota</taxon>
        <taxon>Clostridia</taxon>
        <taxon>Eubacteriales</taxon>
        <taxon>Eubacteriales Family XII. Incertae Sedis</taxon>
        <taxon>Fusibacter</taxon>
    </lineage>
</organism>
<evidence type="ECO:0000256" key="2">
    <source>
        <dbReference type="ARBA" id="ARBA00022475"/>
    </source>
</evidence>
<protein>
    <submittedName>
        <fullName evidence="9">Anti-sigma factor domain-containing protein</fullName>
    </submittedName>
</protein>
<evidence type="ECO:0000259" key="8">
    <source>
        <dbReference type="PROSITE" id="PS51849"/>
    </source>
</evidence>
<name>A0ABT6NDH1_9FIRM</name>
<evidence type="ECO:0000256" key="1">
    <source>
        <dbReference type="ARBA" id="ARBA00004162"/>
    </source>
</evidence>
<proteinExistence type="predicted"/>
<feature type="compositionally biased region" description="Basic and acidic residues" evidence="6">
    <location>
        <begin position="368"/>
        <end position="380"/>
    </location>
</feature>